<feature type="region of interest" description="Disordered" evidence="4">
    <location>
        <begin position="338"/>
        <end position="951"/>
    </location>
</feature>
<feature type="compositionally biased region" description="Polar residues" evidence="4">
    <location>
        <begin position="1178"/>
        <end position="1191"/>
    </location>
</feature>
<feature type="domain" description="Fucolectin tachylectin-4 pentraxin-1" evidence="5">
    <location>
        <begin position="2415"/>
        <end position="2564"/>
    </location>
</feature>
<feature type="compositionally biased region" description="Low complexity" evidence="4">
    <location>
        <begin position="1192"/>
        <end position="1264"/>
    </location>
</feature>
<keyword evidence="2" id="KW-0106">Calcium</keyword>
<name>A0AAD3D715_9STRA</name>
<feature type="compositionally biased region" description="Polar residues" evidence="4">
    <location>
        <begin position="2003"/>
        <end position="2017"/>
    </location>
</feature>
<dbReference type="InterPro" id="IPR008979">
    <property type="entry name" value="Galactose-bd-like_sf"/>
</dbReference>
<accession>A0AAD3D715</accession>
<evidence type="ECO:0000256" key="1">
    <source>
        <dbReference type="ARBA" id="ARBA00022723"/>
    </source>
</evidence>
<dbReference type="SUPFAM" id="SSF75011">
    <property type="entry name" value="3-carboxy-cis,cis-mucoante lactonizing enzyme"/>
    <property type="match status" value="1"/>
</dbReference>
<feature type="compositionally biased region" description="Low complexity" evidence="4">
    <location>
        <begin position="2931"/>
        <end position="2976"/>
    </location>
</feature>
<dbReference type="PANTHER" id="PTHR37001">
    <property type="entry name" value="PHOSPHORYN, PUTATIVE-RELATED-RELATED"/>
    <property type="match status" value="1"/>
</dbReference>
<feature type="compositionally biased region" description="Low complexity" evidence="4">
    <location>
        <begin position="130"/>
        <end position="141"/>
    </location>
</feature>
<feature type="compositionally biased region" description="Polar residues" evidence="4">
    <location>
        <begin position="2024"/>
        <end position="2053"/>
    </location>
</feature>
<feature type="compositionally biased region" description="Low complexity" evidence="4">
    <location>
        <begin position="376"/>
        <end position="458"/>
    </location>
</feature>
<feature type="compositionally biased region" description="Polar residues" evidence="4">
    <location>
        <begin position="258"/>
        <end position="274"/>
    </location>
</feature>
<gene>
    <name evidence="6" type="ORF">CTEN210_14337</name>
</gene>
<sequence>MSCDKPSSGPSPLPSESPSMSSDNPSLIPSSLPSESPSMSSDNPSSGPSPLPSESPSHSSDKPSSGPSSLPSEFPSMSSDNPSLSPLSLPSESPSMISDNPSLSSSSLPSESPSMSSDNPSSGPSPLPSESPSHSSDNPSSGPSPLPSESPSMSSDNPSLSSSSLPSESPSMSSDNPSSGPSSLPSESPSHSSDKPSLSPSSGASETPSDSSEAPSTVPSSLPSEFPSHSSDKPSLNPSSRSSLSPTFVPSEFPSLGSDKTSLNPSARFSSSPSIGEAPTCIDEPDWLDPFDQNCAQVAENLKQVPNYCSIAIATGKKYRDKDISEACCACEGSIHQSRYPSMVPSSSPTSSQMPSSLPSIVPSTSMLPSQNPSILPSESSKPSALPSSLPSQSSVPSMIPSTLPSQSAEPSSLPSALPSTSQEPSLQGSSRPSSSSNPSMVPSSSPTSSQKPSSLPSIVPSTSMLPSQNPSILPSESSKPSALPSSLPSQSSVPSMIPSTLPSQSAEPSSLPSALPSTSQEPSLQGSSRPSSSSNPSMVPSSSPTSSQKPSSLPSIVPSISMLPSQNPSILPSESSKPSALPSSLPSQSSVPSMIPSTLPSQSAEPSSLPSALPSTSQEPSLQGSSRPSSSSNPSMVPSSSPTSSQKPSSLPSIVPSTSMLPSQNPSILPSESSKPSALPSSLPSQSSVPSMIPSTLPSQSAEPSSLPSALPSTSQEPSLQGSSRPSSSSNPSMVPSSSPTSSQKPSSLPSIVPSTSMLPSQNPSILPSESSKPSALPSSLPSQSSVPSMIPSTLPSQSAEPSSLPSALPSTSQEPSLQGSSRPSSSSNPSMVSSSSPTSSQKPSSLPSIVPSTSMLPSQNPSILPSESSKPSALPSSLPSQSSVPSMIPSTLPSQSAEPSSLPSALPSTSQEPSLQGSSRPSSSSNPSMVPSSSPTSSQKPSSLPSIVPSTSISVKLQYHQHCQAHRKSRASRALADHHQAVIRVWFRRNPSILPSESSKPSALPSSLPSQSSVPSMIPSTLPSQSAEPSSLPSALPSTSQEPSLQGSSRPSSSSNPSMVPSSSPTSSQKPSSLPSIVPSTSMLPSQNPSILPSESSKPSALPSSLPSQSSVPSMIPSTLPSQSAEPSSLPSALPSTSQEPSLQGSSRPSSSSNPSMVPSSSPTSSQKPSSLPSIVPSTSMLPSQNPSILPSESSKPSALPSSLPSQSSVPSMIPSTLPSQSAEPSSLPSALPSTSQEPSLQGSSRPSSSSNPSMVPSSSLSVTAEPTASLISLPSWRLFTTEPETQSPCLWDVKRIRFFESCDCTFHEINIVAGTSFSSGQKSYSSSANAFSLFGIWSGICLSSDYWIGASLPYEANIHCISLQNDNHHKVNSLRVQKLNIVTGLWEDVVSAENMNTDSLAVNIISLHDPEAPTSSPEACPSLEPSSTPSNLHSLLPSTLPSSMPSDIPSDIPTDQPSTNSPSRPPSPMPSPFPTLKPTTTPSSSPSDQPSYVPSSIPSALPSLSPSDQPSSIPSSLPSALPSLSPSSQPSFVPSTIPSNLPSLSPSDQPSSIPSSLPSALPSLSPSDQPSSIPSSIPSDLPSDVPSDQPSLLPSSMPSDLPSDVPSDQPSLLPSSMPSDIPSEVPSDQPSSLPSSMPSDLPSDVPSDQPSSMPSSLPSALPSLSPSYEPSSIPSSLPSALPSLSPSYEPSSIPSSLPSALPSLSPSDHPSYVPSSIPSNLPSLSPSYHPSSIPSSLPSALPSLGPSDQPSLLPSSISSNLPSLSPSYHPSSIPSSLPSDLPSLSPSVVPSSVPSSIPSAQPSLLLSSFPSVQPSLLPSSVPSSMPSGVPSYIPSDVPSRLPSSMPSSEPSRIQSSEPSILHSGLPSLSPSFFPSSDPSTHPSRIPSIEPSRLKSAEPSLLPSSQPSIVYSEQPSFVPSNRPSGWPTSGPSQLPSTRPSILESNIPSSLPSSSPSTILSSVPSREPSRWPSNLPTLPPSFQPSLTISTSPSKLPSSTPSVEYSSEPSVDPSSFPSLKHSSDPSIDPTNLPSYRPSRFSSTAPSKEWSASPSTPPSLQPSEDPTFTPTSDPSLIPSGILTAQPSTNPSLSQRPSFSEKQTSNFVVSTTAPAPAPELTSVFSNALCSSVTNTFSPLQVSNCSGTERGDANASQRFLKRDLETSTLEIILSFEVALSTADVSEALMSPAFQKLVEKETGFKIQVFDFTESPSFTPSSKPSNTPSVNASLIPSQKPTTQPSPIPSFLPSFSMIPSTIPTSDRSLFEGGACRADRECVSEICDQEYGCRSGTYNILDGNVSRELTNPKVWPLTSETLGGVVIHPFNTFRLFGTSRISFQFDINQNMILKPTSMMNFSLTKILSSAEVLKVGLCLYGEYVDNFNEVPIYCVGLFGQNVAIDYKNVVVARNHESLQGVNINAAYQKTARQSSSTGNGGFALLAIDGVIGNQQFSVENWETNSISQTKSEINPWWEVDLEEDTTIQKVAIYKQLDENADSLSDFTLTIFNAIGSIVGQVIIEQFMDEKKLEVPFNDVIGRKIKIQLNGNSPRVLSLAEVQVFGNVYNFDIPLGQIFRFTDEYINRLAIVQDYKSVDEESSLIQDLHFYKNEIYERMVLTDRHRWYQVSDRDSINIQGGDSRARDSEGNFIALRDKSNRVLFGKYGEKNVLEYNLLKRTVSSMALSDNGILVVGFQFENYGLVEVYDTFVATSRPIYAQVWIADYGKGVAITPDASTVVVGSPREDSVYVYEFSRRRFVLRNKVSNRGIPSFGWKVNISDSGQTLAVSAPQARNIDGLNVGAIVVYNYFNKELVAIDDFVYGGSEDRKLGLGGVAIDEKTGRVHGMDQNGIIDTYQYEKECLDISANPVGIEGNQFNARCECFSGFRSSNPLGGPILRKASDHCEPCSDLYCGDRPTISPTAEPTRSNVPSFEPSRSMYPSIEPSQSSSPSVTPTTREPSHSPSISSGPSNSPSSKPSRYQSIFDGEHCEGDQECIVERCTNNICQGMTSLSAKIVSTTGVVKDTIDLLLVPLDKYDSYRDGSGGVVIWSSDELQVYQGTFRLFQLSKGIEVNKNTGFQASLERQDTDTSLCFFESIDDIENEYACQELHHLDEAANIIDFHLGRPLNYKSTILNYVAVKQLSTTASSTIINDFMFVENLSSDLFNENGECLDPNAETRMNEDGTAFCMCLLEYVSSNGGRIQGEFDQCVPCIMSENCLFEGEACTNDDDCDRGICNDNICETNDIPSQIHKENGSITTVSLYFDTTITIPTTKKDGGVRLDSGFNLHLFGKLEVLYRISEPQKVDRYSYMNMNIDVLTTAEKTKICFYENEEEAEQRVPIINYESRCTEISFTNPSQRIDIGEAFNYRNATIRYISIAQEDSFSGTEISALTVLSNFTLIHEDTTSYYETYHTDCSLFDENSMALLNEMSNRCSCNHGYVSSNTGKVLGVRDVCIKNIGEGYDGNACGFFRDCKSGYCVNGSCQSSGELGVSVHNYSDEQKNEKIRTLAVPIESSAMKEGGIIVDADNSLKLYGETEVLIQLSETIPVSKYSIINLIVGRFGNHLLNKVCLLNSQEMDIDEITIDEYYKVSKNCPFVCLDVTFSSGVENIRIEDLVKHTDIYEIDYIFFHQAKAGNMESGAIEDDYTMIQSIEIKQLEPETLFDENGECRDPHSYRSRSFDNTTDRRIESCLCFDGFISTSGGKTQDVYGTCVQCLDQSENHCFSFLHSDLCARDLKFLFEDTSERIDFGGRLVQTNSLNVDIALSSKRAGTVVQGDIIFLHGSIQGNIYLLSKTYLVDTEYSTLNFKMHTLQNIVGICLSKTEDFIESDPDKVCFQFSTPEITALSWQETKLPTAKRYNLALGKKCETSVASDLESSCKLAIDGSLSTKYLTKSRDEEKFLEVQMGEEKLIRQIVIHKEGSNDLTLFITNDDGKALYQTYITGSQNEVIITVPFIYGSRIRIYSYNRGRMSLTNIEVFEDIVRTEPREISLPLGSFLQGKELNYLRFMQYDQDSTVTQISGITFENGRLS</sequence>
<feature type="compositionally biased region" description="Polar residues" evidence="4">
    <location>
        <begin position="2211"/>
        <end position="2237"/>
    </location>
</feature>
<feature type="compositionally biased region" description="Low complexity" evidence="4">
    <location>
        <begin position="768"/>
        <end position="815"/>
    </location>
</feature>
<feature type="compositionally biased region" description="Polar residues" evidence="4">
    <location>
        <begin position="1080"/>
        <end position="1093"/>
    </location>
</feature>
<evidence type="ECO:0000256" key="2">
    <source>
        <dbReference type="ARBA" id="ARBA00022837"/>
    </source>
</evidence>
<dbReference type="PANTHER" id="PTHR37001:SF5">
    <property type="entry name" value="RIIA DOMAIN-CONTAINING PROTEIN"/>
    <property type="match status" value="1"/>
</dbReference>
<feature type="compositionally biased region" description="Low complexity" evidence="4">
    <location>
        <begin position="341"/>
        <end position="360"/>
    </location>
</feature>
<feature type="compositionally biased region" description="Low complexity" evidence="4">
    <location>
        <begin position="1816"/>
        <end position="1834"/>
    </location>
</feature>
<feature type="compositionally biased region" description="Polar residues" evidence="4">
    <location>
        <begin position="1904"/>
        <end position="1940"/>
    </location>
</feature>
<feature type="compositionally biased region" description="Polar residues" evidence="4">
    <location>
        <begin position="460"/>
        <end position="473"/>
    </location>
</feature>
<feature type="compositionally biased region" description="Pro residues" evidence="4">
    <location>
        <begin position="1466"/>
        <end position="1478"/>
    </location>
</feature>
<feature type="compositionally biased region" description="Polar residues" evidence="4">
    <location>
        <begin position="852"/>
        <end position="865"/>
    </location>
</feature>
<feature type="compositionally biased region" description="Low complexity" evidence="4">
    <location>
        <begin position="1861"/>
        <end position="1886"/>
    </location>
</feature>
<feature type="compositionally biased region" description="Low complexity" evidence="4">
    <location>
        <begin position="866"/>
        <end position="948"/>
    </location>
</feature>
<feature type="compositionally biased region" description="Low complexity" evidence="4">
    <location>
        <begin position="1479"/>
        <end position="1803"/>
    </location>
</feature>
<feature type="compositionally biased region" description="Low complexity" evidence="4">
    <location>
        <begin position="822"/>
        <end position="850"/>
    </location>
</feature>
<evidence type="ECO:0000256" key="4">
    <source>
        <dbReference type="SAM" id="MobiDB-lite"/>
    </source>
</evidence>
<feature type="compositionally biased region" description="Polar residues" evidence="4">
    <location>
        <begin position="2912"/>
        <end position="2924"/>
    </location>
</feature>
<protein>
    <recommendedName>
        <fullName evidence="5">Fucolectin tachylectin-4 pentraxin-1 domain-containing protein</fullName>
    </recommendedName>
</protein>
<feature type="compositionally biased region" description="Polar residues" evidence="4">
    <location>
        <begin position="2081"/>
        <end position="2102"/>
    </location>
</feature>
<dbReference type="SUPFAM" id="SSF49785">
    <property type="entry name" value="Galactose-binding domain-like"/>
    <property type="match status" value="2"/>
</dbReference>
<feature type="region of interest" description="Disordered" evidence="4">
    <location>
        <begin position="1413"/>
        <end position="1803"/>
    </location>
</feature>
<dbReference type="Gene3D" id="2.60.120.260">
    <property type="entry name" value="Galactose-binding domain-like"/>
    <property type="match status" value="2"/>
</dbReference>
<feature type="compositionally biased region" description="Low complexity" evidence="4">
    <location>
        <begin position="16"/>
        <end position="46"/>
    </location>
</feature>
<dbReference type="InterPro" id="IPR053337">
    <property type="entry name" value="AT-2_adhesin"/>
</dbReference>
<feature type="compositionally biased region" description="Polar residues" evidence="4">
    <location>
        <begin position="362"/>
        <end position="375"/>
    </location>
</feature>
<dbReference type="GO" id="GO:0046872">
    <property type="term" value="F:metal ion binding"/>
    <property type="evidence" value="ECO:0007669"/>
    <property type="project" value="UniProtKB-KW"/>
</dbReference>
<evidence type="ECO:0000313" key="6">
    <source>
        <dbReference type="EMBL" id="GFH57861.1"/>
    </source>
</evidence>
<dbReference type="EMBL" id="BLLK01000058">
    <property type="protein sequence ID" value="GFH57861.1"/>
    <property type="molecule type" value="Genomic_DNA"/>
</dbReference>
<feature type="region of interest" description="Disordered" evidence="4">
    <location>
        <begin position="996"/>
        <end position="1264"/>
    </location>
</feature>
<feature type="compositionally biased region" description="Polar residues" evidence="4">
    <location>
        <begin position="656"/>
        <end position="669"/>
    </location>
</feature>
<feature type="compositionally biased region" description="Low complexity" evidence="4">
    <location>
        <begin position="149"/>
        <end position="251"/>
    </location>
</feature>
<dbReference type="SMART" id="SM00607">
    <property type="entry name" value="FTP"/>
    <property type="match status" value="1"/>
</dbReference>
<feature type="compositionally biased region" description="Polar residues" evidence="4">
    <location>
        <begin position="754"/>
        <end position="767"/>
    </location>
</feature>
<dbReference type="Pfam" id="PF22633">
    <property type="entry name" value="F5_F8_type_C_2"/>
    <property type="match status" value="1"/>
</dbReference>
<evidence type="ECO:0000313" key="7">
    <source>
        <dbReference type="Proteomes" id="UP001054902"/>
    </source>
</evidence>
<comment type="caution">
    <text evidence="6">The sequence shown here is derived from an EMBL/GenBank/DDBJ whole genome shotgun (WGS) entry which is preliminary data.</text>
</comment>
<feature type="compositionally biased region" description="Low complexity" evidence="4">
    <location>
        <begin position="54"/>
        <end position="122"/>
    </location>
</feature>
<organism evidence="6 7">
    <name type="scientific">Chaetoceros tenuissimus</name>
    <dbReference type="NCBI Taxonomy" id="426638"/>
    <lineage>
        <taxon>Eukaryota</taxon>
        <taxon>Sar</taxon>
        <taxon>Stramenopiles</taxon>
        <taxon>Ochrophyta</taxon>
        <taxon>Bacillariophyta</taxon>
        <taxon>Coscinodiscophyceae</taxon>
        <taxon>Chaetocerotophycidae</taxon>
        <taxon>Chaetocerotales</taxon>
        <taxon>Chaetocerotaceae</taxon>
        <taxon>Chaetoceros</taxon>
    </lineage>
</organism>
<feature type="compositionally biased region" description="Low complexity" evidence="4">
    <location>
        <begin position="670"/>
        <end position="752"/>
    </location>
</feature>
<feature type="region of interest" description="Disordered" evidence="4">
    <location>
        <begin position="1816"/>
        <end position="2102"/>
    </location>
</feature>
<feature type="compositionally biased region" description="Low complexity" evidence="4">
    <location>
        <begin position="474"/>
        <end position="654"/>
    </location>
</feature>
<feature type="compositionally biased region" description="Polar residues" evidence="4">
    <location>
        <begin position="2060"/>
        <end position="2073"/>
    </location>
</feature>
<evidence type="ECO:0000259" key="5">
    <source>
        <dbReference type="SMART" id="SM00607"/>
    </source>
</evidence>
<keyword evidence="1" id="KW-0479">Metal-binding</keyword>
<feature type="region of interest" description="Disordered" evidence="4">
    <location>
        <begin position="1"/>
        <end position="289"/>
    </location>
</feature>
<feature type="compositionally biased region" description="Low complexity" evidence="4">
    <location>
        <begin position="1985"/>
        <end position="2002"/>
    </location>
</feature>
<proteinExistence type="predicted"/>
<keyword evidence="3" id="KW-1015">Disulfide bond</keyword>
<feature type="compositionally biased region" description="Low complexity" evidence="4">
    <location>
        <begin position="1428"/>
        <end position="1465"/>
    </location>
</feature>
<evidence type="ECO:0000256" key="3">
    <source>
        <dbReference type="ARBA" id="ARBA00023157"/>
    </source>
</evidence>
<dbReference type="Proteomes" id="UP001054902">
    <property type="component" value="Unassembled WGS sequence"/>
</dbReference>
<dbReference type="InterPro" id="IPR006585">
    <property type="entry name" value="FTP1"/>
</dbReference>
<reference evidence="6 7" key="1">
    <citation type="journal article" date="2021" name="Sci. Rep.">
        <title>The genome of the diatom Chaetoceros tenuissimus carries an ancient integrated fragment of an extant virus.</title>
        <authorList>
            <person name="Hongo Y."/>
            <person name="Kimura K."/>
            <person name="Takaki Y."/>
            <person name="Yoshida Y."/>
            <person name="Baba S."/>
            <person name="Kobayashi G."/>
            <person name="Nagasaki K."/>
            <person name="Hano T."/>
            <person name="Tomaru Y."/>
        </authorList>
    </citation>
    <scope>NUCLEOTIDE SEQUENCE [LARGE SCALE GENOMIC DNA]</scope>
    <source>
        <strain evidence="6 7">NIES-3715</strain>
    </source>
</reference>
<keyword evidence="7" id="KW-1185">Reference proteome</keyword>
<feature type="compositionally biased region" description="Low complexity" evidence="4">
    <location>
        <begin position="1094"/>
        <end position="1176"/>
    </location>
</feature>
<feature type="region of interest" description="Disordered" evidence="4">
    <location>
        <begin position="2211"/>
        <end position="2240"/>
    </location>
</feature>
<feature type="compositionally biased region" description="Low complexity" evidence="4">
    <location>
        <begin position="996"/>
        <end position="1078"/>
    </location>
</feature>
<feature type="compositionally biased region" description="Low complexity" evidence="4">
    <location>
        <begin position="1941"/>
        <end position="1966"/>
    </location>
</feature>
<feature type="region of interest" description="Disordered" evidence="4">
    <location>
        <begin position="2909"/>
        <end position="2977"/>
    </location>
</feature>
<feature type="compositionally biased region" description="Polar residues" evidence="4">
    <location>
        <begin position="1844"/>
        <end position="1860"/>
    </location>
</feature>